<evidence type="ECO:0000313" key="3">
    <source>
        <dbReference type="Proteomes" id="UP001159363"/>
    </source>
</evidence>
<comment type="caution">
    <text evidence="2">The sequence shown here is derived from an EMBL/GenBank/DDBJ whole genome shotgun (WGS) entry which is preliminary data.</text>
</comment>
<name>A0ABQ9H5J9_9NEOP</name>
<dbReference type="EMBL" id="JARBHB010000007">
    <property type="protein sequence ID" value="KAJ8879522.1"/>
    <property type="molecule type" value="Genomic_DNA"/>
</dbReference>
<evidence type="ECO:0000259" key="1">
    <source>
        <dbReference type="Pfam" id="PF04937"/>
    </source>
</evidence>
<organism evidence="2 3">
    <name type="scientific">Dryococelus australis</name>
    <dbReference type="NCBI Taxonomy" id="614101"/>
    <lineage>
        <taxon>Eukaryota</taxon>
        <taxon>Metazoa</taxon>
        <taxon>Ecdysozoa</taxon>
        <taxon>Arthropoda</taxon>
        <taxon>Hexapoda</taxon>
        <taxon>Insecta</taxon>
        <taxon>Pterygota</taxon>
        <taxon>Neoptera</taxon>
        <taxon>Polyneoptera</taxon>
        <taxon>Phasmatodea</taxon>
        <taxon>Verophasmatodea</taxon>
        <taxon>Anareolatae</taxon>
        <taxon>Phasmatidae</taxon>
        <taxon>Eurycanthinae</taxon>
        <taxon>Dryococelus</taxon>
    </lineage>
</organism>
<protein>
    <recommendedName>
        <fullName evidence="1">DUF659 domain-containing protein</fullName>
    </recommendedName>
</protein>
<reference evidence="2 3" key="1">
    <citation type="submission" date="2023-02" db="EMBL/GenBank/DDBJ databases">
        <title>LHISI_Scaffold_Assembly.</title>
        <authorList>
            <person name="Stuart O.P."/>
            <person name="Cleave R."/>
            <person name="Magrath M.J.L."/>
            <person name="Mikheyev A.S."/>
        </authorList>
    </citation>
    <scope>NUCLEOTIDE SEQUENCE [LARGE SCALE GENOMIC DNA]</scope>
    <source>
        <strain evidence="2">Daus_M_001</strain>
        <tissue evidence="2">Leg muscle</tissue>
    </source>
</reference>
<feature type="domain" description="DUF659" evidence="1">
    <location>
        <begin position="1"/>
        <end position="71"/>
    </location>
</feature>
<dbReference type="InterPro" id="IPR007021">
    <property type="entry name" value="DUF659"/>
</dbReference>
<gene>
    <name evidence="2" type="ORF">PR048_020130</name>
</gene>
<dbReference type="Proteomes" id="UP001159363">
    <property type="component" value="Chromosome 6"/>
</dbReference>
<accession>A0ABQ9H5J9</accession>
<sequence length="80" mass="8720">MSDGSTDIKGNPFLNFVFATPEPVFLKAIETKTKSPTAQYMAEVIGEVIDTIGSEKVHGLVTDHAANMKCAWPIKKKNPN</sequence>
<dbReference type="Pfam" id="PF04937">
    <property type="entry name" value="DUF659"/>
    <property type="match status" value="1"/>
</dbReference>
<keyword evidence="3" id="KW-1185">Reference proteome</keyword>
<evidence type="ECO:0000313" key="2">
    <source>
        <dbReference type="EMBL" id="KAJ8879522.1"/>
    </source>
</evidence>
<proteinExistence type="predicted"/>